<evidence type="ECO:0000256" key="6">
    <source>
        <dbReference type="SAM" id="MobiDB-lite"/>
    </source>
</evidence>
<dbReference type="Pfam" id="PF00481">
    <property type="entry name" value="PP2C"/>
    <property type="match status" value="2"/>
</dbReference>
<accession>A0A164ZVQ0</accession>
<evidence type="ECO:0000259" key="7">
    <source>
        <dbReference type="PROSITE" id="PS51746"/>
    </source>
</evidence>
<keyword evidence="4 5" id="KW-0904">Protein phosphatase</keyword>
<keyword evidence="9" id="KW-1185">Reference proteome</keyword>
<feature type="compositionally biased region" description="Low complexity" evidence="6">
    <location>
        <begin position="215"/>
        <end position="235"/>
    </location>
</feature>
<feature type="region of interest" description="Disordered" evidence="6">
    <location>
        <begin position="164"/>
        <end position="248"/>
    </location>
</feature>
<protein>
    <submittedName>
        <fullName evidence="8">Protein phosphatase 2C</fullName>
    </submittedName>
</protein>
<dbReference type="Gene3D" id="3.60.40.10">
    <property type="entry name" value="PPM-type phosphatase domain"/>
    <property type="match status" value="1"/>
</dbReference>
<dbReference type="PANTHER" id="PTHR13832">
    <property type="entry name" value="PROTEIN PHOSPHATASE 2C"/>
    <property type="match status" value="1"/>
</dbReference>
<dbReference type="Proteomes" id="UP000076722">
    <property type="component" value="Unassembled WGS sequence"/>
</dbReference>
<evidence type="ECO:0000256" key="4">
    <source>
        <dbReference type="ARBA" id="ARBA00022912"/>
    </source>
</evidence>
<comment type="similarity">
    <text evidence="1 5">Belongs to the PP2C family.</text>
</comment>
<dbReference type="CDD" id="cd00143">
    <property type="entry name" value="PP2Cc"/>
    <property type="match status" value="1"/>
</dbReference>
<dbReference type="PANTHER" id="PTHR13832:SF837">
    <property type="entry name" value="PROTEIN PHOSPHATASE 2C-LIKE DOMAIN-CONTAINING PROTEIN 1"/>
    <property type="match status" value="1"/>
</dbReference>
<dbReference type="SMART" id="SM00332">
    <property type="entry name" value="PP2Cc"/>
    <property type="match status" value="1"/>
</dbReference>
<dbReference type="PROSITE" id="PS01032">
    <property type="entry name" value="PPM_1"/>
    <property type="match status" value="1"/>
</dbReference>
<dbReference type="InterPro" id="IPR015655">
    <property type="entry name" value="PP2C"/>
</dbReference>
<organism evidence="8 9">
    <name type="scientific">Sistotremastrum niveocremeum HHB9708</name>
    <dbReference type="NCBI Taxonomy" id="1314777"/>
    <lineage>
        <taxon>Eukaryota</taxon>
        <taxon>Fungi</taxon>
        <taxon>Dikarya</taxon>
        <taxon>Basidiomycota</taxon>
        <taxon>Agaricomycotina</taxon>
        <taxon>Agaricomycetes</taxon>
        <taxon>Sistotremastrales</taxon>
        <taxon>Sistotremastraceae</taxon>
        <taxon>Sertulicium</taxon>
        <taxon>Sertulicium niveocremeum</taxon>
    </lineage>
</organism>
<dbReference type="AlphaFoldDB" id="A0A164ZVQ0"/>
<sequence length="408" mass="44085">MATEAEEADSQSQFIPYWRPQTRHRNAHSKSITVAEGIDTYGALNQHPSEYGDYSVGVHDVQGSRATMEDAYSFVVDFAGIRGQGYFAIFDGHAGPEAAEWCGNHFHEQFLKDIQESPSLPIPDVLNKTFHSVDSHLSTLSQTKGSSSGCTAVTAFLRVEDENGRQVLTRSESPIEEESTTPDDASSEHQDVPSDKSQSGSVKKKSSGSKKIRNAVRSIVSSVSRSASPTHSTSNTPRSASPVSAGAVQAQELHAAPGSAPLRRVLYTANAGDARAVLCRAGKAVRLTYDHKGADRQEAKRIQDAGGFVLNNRVNGVLAVTRSLGDSSMKEFVVGSPYTTETVLGDTDEFLILACDGLWDVASDQKACDLIRDDQDAAHAAHVLTQYAIDEGTRDNVTTLVVRFNKRK</sequence>
<dbReference type="GO" id="GO:0004722">
    <property type="term" value="F:protein serine/threonine phosphatase activity"/>
    <property type="evidence" value="ECO:0007669"/>
    <property type="project" value="InterPro"/>
</dbReference>
<feature type="domain" description="PPM-type phosphatase" evidence="7">
    <location>
        <begin position="55"/>
        <end position="404"/>
    </location>
</feature>
<dbReference type="EMBL" id="KV419395">
    <property type="protein sequence ID" value="KZS98133.1"/>
    <property type="molecule type" value="Genomic_DNA"/>
</dbReference>
<dbReference type="OrthoDB" id="10264738at2759"/>
<keyword evidence="3 5" id="KW-0378">Hydrolase</keyword>
<keyword evidence="2" id="KW-0479">Metal-binding</keyword>
<evidence type="ECO:0000256" key="5">
    <source>
        <dbReference type="RuleBase" id="RU003465"/>
    </source>
</evidence>
<gene>
    <name evidence="8" type="ORF">SISNIDRAFT_404500</name>
</gene>
<dbReference type="STRING" id="1314777.A0A164ZVQ0"/>
<evidence type="ECO:0000256" key="2">
    <source>
        <dbReference type="ARBA" id="ARBA00022723"/>
    </source>
</evidence>
<evidence type="ECO:0000256" key="1">
    <source>
        <dbReference type="ARBA" id="ARBA00006702"/>
    </source>
</evidence>
<dbReference type="InterPro" id="IPR000222">
    <property type="entry name" value="PP2C_BS"/>
</dbReference>
<dbReference type="SUPFAM" id="SSF81606">
    <property type="entry name" value="PP2C-like"/>
    <property type="match status" value="1"/>
</dbReference>
<dbReference type="PROSITE" id="PS51746">
    <property type="entry name" value="PPM_2"/>
    <property type="match status" value="1"/>
</dbReference>
<dbReference type="InterPro" id="IPR036457">
    <property type="entry name" value="PPM-type-like_dom_sf"/>
</dbReference>
<evidence type="ECO:0000313" key="8">
    <source>
        <dbReference type="EMBL" id="KZS98133.1"/>
    </source>
</evidence>
<feature type="compositionally biased region" description="Basic residues" evidence="6">
    <location>
        <begin position="202"/>
        <end position="214"/>
    </location>
</feature>
<reference evidence="8 9" key="1">
    <citation type="journal article" date="2016" name="Mol. Biol. Evol.">
        <title>Comparative Genomics of Early-Diverging Mushroom-Forming Fungi Provides Insights into the Origins of Lignocellulose Decay Capabilities.</title>
        <authorList>
            <person name="Nagy L.G."/>
            <person name="Riley R."/>
            <person name="Tritt A."/>
            <person name="Adam C."/>
            <person name="Daum C."/>
            <person name="Floudas D."/>
            <person name="Sun H."/>
            <person name="Yadav J.S."/>
            <person name="Pangilinan J."/>
            <person name="Larsson K.H."/>
            <person name="Matsuura K."/>
            <person name="Barry K."/>
            <person name="Labutti K."/>
            <person name="Kuo R."/>
            <person name="Ohm R.A."/>
            <person name="Bhattacharya S.S."/>
            <person name="Shirouzu T."/>
            <person name="Yoshinaga Y."/>
            <person name="Martin F.M."/>
            <person name="Grigoriev I.V."/>
            <person name="Hibbett D.S."/>
        </authorList>
    </citation>
    <scope>NUCLEOTIDE SEQUENCE [LARGE SCALE GENOMIC DNA]</scope>
    <source>
        <strain evidence="8 9">HHB9708</strain>
    </source>
</reference>
<proteinExistence type="inferred from homology"/>
<evidence type="ECO:0000256" key="3">
    <source>
        <dbReference type="ARBA" id="ARBA00022801"/>
    </source>
</evidence>
<name>A0A164ZVQ0_9AGAM</name>
<evidence type="ECO:0000313" key="9">
    <source>
        <dbReference type="Proteomes" id="UP000076722"/>
    </source>
</evidence>
<dbReference type="InterPro" id="IPR001932">
    <property type="entry name" value="PPM-type_phosphatase-like_dom"/>
</dbReference>
<dbReference type="GO" id="GO:0046872">
    <property type="term" value="F:metal ion binding"/>
    <property type="evidence" value="ECO:0007669"/>
    <property type="project" value="UniProtKB-KW"/>
</dbReference>